<reference evidence="1" key="2">
    <citation type="journal article" date="2023" name="Microbiome">
        <title>Synthase-selected sorting approach identifies a beta-lactone synthase in a nudibranch symbiotic bacterium.</title>
        <authorList>
            <person name="Dzunkova M."/>
            <person name="La Clair J.J."/>
            <person name="Tyml T."/>
            <person name="Doud D."/>
            <person name="Schulz F."/>
            <person name="Piquer-Esteban S."/>
            <person name="Porcel Sanchis D."/>
            <person name="Osborn A."/>
            <person name="Robinson D."/>
            <person name="Louie K.B."/>
            <person name="Bowen B.P."/>
            <person name="Bowers R.M."/>
            <person name="Lee J."/>
            <person name="Arnau V."/>
            <person name="Diaz-Villanueva W."/>
            <person name="Stepanauskas R."/>
            <person name="Gosliner T."/>
            <person name="Date S.V."/>
            <person name="Northen T.R."/>
            <person name="Cheng J.F."/>
            <person name="Burkart M.D."/>
            <person name="Woyke T."/>
        </authorList>
    </citation>
    <scope>NUCLEOTIDE SEQUENCE</scope>
    <source>
        <strain evidence="1">Df01</strain>
    </source>
</reference>
<dbReference type="Pfam" id="PF06804">
    <property type="entry name" value="Lipoprotein_18"/>
    <property type="match status" value="1"/>
</dbReference>
<dbReference type="EMBL" id="JANQAO010000003">
    <property type="protein sequence ID" value="MDM5148085.1"/>
    <property type="molecule type" value="Genomic_DNA"/>
</dbReference>
<comment type="caution">
    <text evidence="1">The sequence shown here is derived from an EMBL/GenBank/DDBJ whole genome shotgun (WGS) entry which is preliminary data.</text>
</comment>
<name>A0ABT7QMZ2_9GAMM</name>
<evidence type="ECO:0000313" key="2">
    <source>
        <dbReference type="Proteomes" id="UP001168167"/>
    </source>
</evidence>
<dbReference type="Gene3D" id="3.30.310.170">
    <property type="entry name" value="Outer membrane protein assembly factor BamC"/>
    <property type="match status" value="1"/>
</dbReference>
<gene>
    <name evidence="1" type="primary">bamC</name>
    <name evidence="1" type="ORF">NQX30_06880</name>
</gene>
<organism evidence="1 2">
    <name type="scientific">Candidatus Doriopsillibacter californiensis</name>
    <dbReference type="NCBI Taxonomy" id="2970740"/>
    <lineage>
        <taxon>Bacteria</taxon>
        <taxon>Pseudomonadati</taxon>
        <taxon>Pseudomonadota</taxon>
        <taxon>Gammaproteobacteria</taxon>
        <taxon>Candidatus Tethybacterales</taxon>
        <taxon>Candidatus Persebacteraceae</taxon>
        <taxon>Candidatus Doriopsillibacter</taxon>
    </lineage>
</organism>
<dbReference type="InterPro" id="IPR042268">
    <property type="entry name" value="BamC_C"/>
</dbReference>
<evidence type="ECO:0000313" key="1">
    <source>
        <dbReference type="EMBL" id="MDM5148085.1"/>
    </source>
</evidence>
<protein>
    <submittedName>
        <fullName evidence="1">Outer membrane protein assembly factor BamC</fullName>
    </submittedName>
</protein>
<accession>A0ABT7QMZ2</accession>
<dbReference type="Proteomes" id="UP001168167">
    <property type="component" value="Unassembled WGS sequence"/>
</dbReference>
<keyword evidence="2" id="KW-1185">Reference proteome</keyword>
<sequence>MQKKIIPVLLLPLMLSSCLNLDSSPVEDIIAGRKVKYEREEYQESKELQYPPDIITDARQVESQLLSEYRIASVPTIITEENEVPLDSEHKVSYQRDGNLRWINVDLSAGETWVRINNFWKDLGFPLYKEDPRLGTIETDWLDLRQDVASPGLGSLLDNILNRVRDSGKRDKFVTRIEGSDEQSSVFIAHRHLAAQFNKDGFFSNYEPLPADAQLEAEMLRRMMIYFAGGDKNEIITEEIATAEAIEKDYVLEETQLRIKKTLEESWLLVRIGLDRGGFTINDRDYVELAYYISHSGGPESNKIFSKVETSFFNKLFGEEKPILRDIKLTLRGDGNDTIVEVLADDDDGDLTVAQSSVLLELISINLP</sequence>
<reference evidence="1" key="1">
    <citation type="submission" date="2022-08" db="EMBL/GenBank/DDBJ databases">
        <authorList>
            <person name="Dzunkova M."/>
            <person name="La Clair J."/>
            <person name="Tyml T."/>
            <person name="Doud D."/>
            <person name="Schulz F."/>
            <person name="Piquer S."/>
            <person name="Porcel Sanchis D."/>
            <person name="Osborn A."/>
            <person name="Robinson D."/>
            <person name="Louie K.B."/>
            <person name="Bowen B.P."/>
            <person name="Bowers R."/>
            <person name="Lee J."/>
            <person name="Arnau Llombart V."/>
            <person name="Diaz Villanueva W."/>
            <person name="Gosliner T."/>
            <person name="Northen T."/>
            <person name="Cheng J.-F."/>
            <person name="Burkart M.D."/>
            <person name="Woyke T."/>
        </authorList>
    </citation>
    <scope>NUCLEOTIDE SEQUENCE</scope>
    <source>
        <strain evidence="1">Df01</strain>
    </source>
</reference>
<proteinExistence type="predicted"/>
<dbReference type="PROSITE" id="PS51257">
    <property type="entry name" value="PROKAR_LIPOPROTEIN"/>
    <property type="match status" value="1"/>
</dbReference>
<dbReference type="InterPro" id="IPR010653">
    <property type="entry name" value="NlpB/DapX"/>
</dbReference>